<dbReference type="EMBL" id="CP115965">
    <property type="protein sequence ID" value="WZW99191.1"/>
    <property type="molecule type" value="Genomic_DNA"/>
</dbReference>
<dbReference type="PROSITE" id="PS50022">
    <property type="entry name" value="FA58C_3"/>
    <property type="match status" value="4"/>
</dbReference>
<dbReference type="SUPFAM" id="SSF49785">
    <property type="entry name" value="Galactose-binding domain-like"/>
    <property type="match status" value="4"/>
</dbReference>
<feature type="domain" description="F5/8 type C" evidence="7">
    <location>
        <begin position="964"/>
        <end position="1071"/>
    </location>
</feature>
<evidence type="ECO:0000256" key="5">
    <source>
        <dbReference type="SAM" id="MobiDB-lite"/>
    </source>
</evidence>
<organism evidence="8 9">
    <name type="scientific">Propioniciclava soli</name>
    <dbReference type="NCBI Taxonomy" id="2775081"/>
    <lineage>
        <taxon>Bacteria</taxon>
        <taxon>Bacillati</taxon>
        <taxon>Actinomycetota</taxon>
        <taxon>Actinomycetes</taxon>
        <taxon>Propionibacteriales</taxon>
        <taxon>Propionibacteriaceae</taxon>
        <taxon>Propioniciclava</taxon>
    </lineage>
</organism>
<evidence type="ECO:0000313" key="8">
    <source>
        <dbReference type="EMBL" id="WZW99191.1"/>
    </source>
</evidence>
<proteinExistence type="inferred from homology"/>
<evidence type="ECO:0000256" key="4">
    <source>
        <dbReference type="RuleBase" id="RU361188"/>
    </source>
</evidence>
<dbReference type="InterPro" id="IPR000421">
    <property type="entry name" value="FA58C"/>
</dbReference>
<evidence type="ECO:0000313" key="9">
    <source>
        <dbReference type="Proteomes" id="UP001434337"/>
    </source>
</evidence>
<dbReference type="InterPro" id="IPR033453">
    <property type="entry name" value="Glyco_hydro_30_TIM-barrel"/>
</dbReference>
<evidence type="ECO:0000256" key="3">
    <source>
        <dbReference type="ARBA" id="ARBA00022801"/>
    </source>
</evidence>
<dbReference type="InterPro" id="IPR033452">
    <property type="entry name" value="GH30_C"/>
</dbReference>
<comment type="similarity">
    <text evidence="1 4">Belongs to the glycosyl hydrolase 30 family.</text>
</comment>
<evidence type="ECO:0000256" key="6">
    <source>
        <dbReference type="SAM" id="SignalP"/>
    </source>
</evidence>
<dbReference type="PROSITE" id="PS51257">
    <property type="entry name" value="PROKAR_LIPOPROTEIN"/>
    <property type="match status" value="1"/>
</dbReference>
<keyword evidence="3 4" id="KW-0378">Hydrolase</keyword>
<feature type="domain" description="F5/8 type C" evidence="7">
    <location>
        <begin position="652"/>
        <end position="785"/>
    </location>
</feature>
<sequence>MKFKPVASLVTLGALLGTVLGCVHPVPDADASTAAGGRVAVTYTSYNEDEGPYRLSPQPDKTLGPVTDATTTTLIVDPSITHQSWEGFGSTLEDTTIYHLMRLSPANREAALQALFSEANGNNFNLMRTTIGCADFCRTAKTTGFWTYADNGGVPDPTLASFSIQRDIDDGKIAVIQDILRINPEVRLFASMWSPPAWMKTSNSIVAPDNAHCHAMPANWHTVHHGAATGSGVDYYPALAQYYVKYIEAFRALGIPISVVSLQNEPDIARTYPTNCWTPEQGSEFAAVLKDAFRAAGITTQIWGIDDNQHTAFGVVDELLTTPEGRDDVDGVGYHNYDGQPLWTAEAVHAQWPTESGHLTEITQGANKLIEYLRAGLSSYNGWGMMFEFSMRDGVLYNAGPGWWQDMPVNRSDPDADTPPVIWPKPGDPSNFELNTYYYIHGAFSRYLQLGAQRIDSPGRIGNFTNVAFRNPDGTVVVIVVNRPDTRYITTVENTPPATVRVATPNGAFTDTLPGDTIATYVFSPTVGDAVPRTGWAATASHTHDAYTARQAIDGQSATRWMSGVDQAPGQSFVVDLGAVRTFDQVTLNQMEYPSHFPAGYAVQTSVDGTTWGPVVARGAGTPALTTITLPPQSARHVRISLTASAPRWWSIGEVSVFNAGRGVLPLAGGLTTTASASHTAAGHAPAQALDGSTSTAWTTGVPQEPGQWFQVDLGRPRTFNAIHLDSDVDSGDFARAYIVQTSDDGTTWSDVVARGNGQTGDSHVWLGTRTARHLRITLQVAWEANPWTIHEFRLLRLAEPPLTRQGWTAAASHSGDATSPNAALDGDPATRWTSGVAQADGHWFQVDLGANRWVNGLRLDSGPYAGDRGRATKVQLSHDGVRWRTVADVEGLAAANLVLFPVSEARFIRAVQTLPAASNFWSIAEVDVFGPRETTSRLTRMPQHGWTATTQPVGDGDPANGIDDRLTTRWASGAATAGGEWFQIDLGATRTARAVQVITSGPMEAGRDHARGYEIYVSNGDGWAKVATGQGYGPVLLAEFDPQQVRYVQVRQTGSSDTAWWSVGEVHVLA</sequence>
<protein>
    <submittedName>
        <fullName evidence="8">Discoidin domain-containing protein</fullName>
    </submittedName>
</protein>
<feature type="domain" description="F5/8 type C" evidence="7">
    <location>
        <begin position="790"/>
        <end position="932"/>
    </location>
</feature>
<reference evidence="8 9" key="1">
    <citation type="journal article" date="2023" name="Environ Microbiome">
        <title>A coral-associated actinobacterium mitigates coral bleaching under heat stress.</title>
        <authorList>
            <person name="Li J."/>
            <person name="Zou Y."/>
            <person name="Li Q."/>
            <person name="Zhang J."/>
            <person name="Bourne D.G."/>
            <person name="Lyu Y."/>
            <person name="Liu C."/>
            <person name="Zhang S."/>
        </authorList>
    </citation>
    <scope>NUCLEOTIDE SEQUENCE [LARGE SCALE GENOMIC DNA]</scope>
    <source>
        <strain evidence="8 9">SCSIO 13291</strain>
    </source>
</reference>
<evidence type="ECO:0000256" key="1">
    <source>
        <dbReference type="ARBA" id="ARBA00005382"/>
    </source>
</evidence>
<dbReference type="PANTHER" id="PTHR11069">
    <property type="entry name" value="GLUCOSYLCERAMIDASE"/>
    <property type="match status" value="1"/>
</dbReference>
<dbReference type="Gene3D" id="3.20.20.80">
    <property type="entry name" value="Glycosidases"/>
    <property type="match status" value="1"/>
</dbReference>
<feature type="signal peptide" evidence="6">
    <location>
        <begin position="1"/>
        <end position="21"/>
    </location>
</feature>
<keyword evidence="9" id="KW-1185">Reference proteome</keyword>
<dbReference type="Pfam" id="PF02055">
    <property type="entry name" value="Glyco_hydro_30"/>
    <property type="match status" value="1"/>
</dbReference>
<keyword evidence="2 6" id="KW-0732">Signal</keyword>
<dbReference type="RefSeq" id="WP_342372960.1">
    <property type="nucleotide sequence ID" value="NZ_CP115965.1"/>
</dbReference>
<dbReference type="SUPFAM" id="SSF51445">
    <property type="entry name" value="(Trans)glycosidases"/>
    <property type="match status" value="1"/>
</dbReference>
<feature type="region of interest" description="Disordered" evidence="5">
    <location>
        <begin position="808"/>
        <end position="829"/>
    </location>
</feature>
<dbReference type="Gene3D" id="2.60.120.260">
    <property type="entry name" value="Galactose-binding domain-like"/>
    <property type="match status" value="4"/>
</dbReference>
<dbReference type="Proteomes" id="UP001434337">
    <property type="component" value="Chromosome"/>
</dbReference>
<evidence type="ECO:0000256" key="2">
    <source>
        <dbReference type="ARBA" id="ARBA00022729"/>
    </source>
</evidence>
<dbReference type="SMART" id="SM00231">
    <property type="entry name" value="FA58C"/>
    <property type="match status" value="2"/>
</dbReference>
<keyword evidence="4" id="KW-0326">Glycosidase</keyword>
<dbReference type="Pfam" id="PF17189">
    <property type="entry name" value="Glyco_hydro_30C"/>
    <property type="match status" value="1"/>
</dbReference>
<name>A0ABZ3CAP2_9ACTN</name>
<evidence type="ECO:0000259" key="7">
    <source>
        <dbReference type="PROSITE" id="PS50022"/>
    </source>
</evidence>
<accession>A0ABZ3CAP2</accession>
<dbReference type="SUPFAM" id="SSF51011">
    <property type="entry name" value="Glycosyl hydrolase domain"/>
    <property type="match status" value="1"/>
</dbReference>
<feature type="domain" description="F5/8 type C" evidence="7">
    <location>
        <begin position="519"/>
        <end position="640"/>
    </location>
</feature>
<dbReference type="InterPro" id="IPR001139">
    <property type="entry name" value="Glyco_hydro_30"/>
</dbReference>
<dbReference type="Pfam" id="PF00754">
    <property type="entry name" value="F5_F8_type_C"/>
    <property type="match status" value="4"/>
</dbReference>
<dbReference type="InterPro" id="IPR008979">
    <property type="entry name" value="Galactose-bd-like_sf"/>
</dbReference>
<dbReference type="PANTHER" id="PTHR11069:SF23">
    <property type="entry name" value="LYSOSOMAL ACID GLUCOSYLCERAMIDASE"/>
    <property type="match status" value="1"/>
</dbReference>
<dbReference type="InterPro" id="IPR017853">
    <property type="entry name" value="GH"/>
</dbReference>
<feature type="chain" id="PRO_5046291769" evidence="6">
    <location>
        <begin position="22"/>
        <end position="1071"/>
    </location>
</feature>
<gene>
    <name evidence="8" type="ORF">PCC79_03040</name>
</gene>